<dbReference type="eggNOG" id="COG3832">
    <property type="taxonomic scope" value="Bacteria"/>
</dbReference>
<dbReference type="InterPro" id="IPR023393">
    <property type="entry name" value="START-like_dom_sf"/>
</dbReference>
<name>A0A058ZP80_9RHOB</name>
<accession>A0A058ZP80</accession>
<dbReference type="SUPFAM" id="SSF55961">
    <property type="entry name" value="Bet v1-like"/>
    <property type="match status" value="1"/>
</dbReference>
<dbReference type="InterPro" id="IPR013538">
    <property type="entry name" value="ASHA1/2-like_C"/>
</dbReference>
<feature type="domain" description="Activator of Hsp90 ATPase homologue 1/2-like C-terminal" evidence="2">
    <location>
        <begin position="13"/>
        <end position="142"/>
    </location>
</feature>
<evidence type="ECO:0000259" key="2">
    <source>
        <dbReference type="Pfam" id="PF08327"/>
    </source>
</evidence>
<dbReference type="OrthoDB" id="9805228at2"/>
<dbReference type="Gene3D" id="3.30.530.20">
    <property type="match status" value="1"/>
</dbReference>
<dbReference type="Proteomes" id="UP000024836">
    <property type="component" value="Unassembled WGS sequence"/>
</dbReference>
<keyword evidence="4" id="KW-1185">Reference proteome</keyword>
<sequence>MTDLRLEREYPISAKKLFDLVTMPEHLSQWFGTEAVLIQKIEMDLTKTGPWICHMIGRDSGDRFKLSGQVTHVDAPKSVGFTWAWHDEQDQRGDESHVVFTVSGTPTGARLEVKHLDLSNREAAERHLAGWASTLAGLERLAK</sequence>
<gene>
    <name evidence="3" type="ORF">ATO10_06776</name>
</gene>
<comment type="caution">
    <text evidence="3">The sequence shown here is derived from an EMBL/GenBank/DDBJ whole genome shotgun (WGS) entry which is preliminary data.</text>
</comment>
<dbReference type="CDD" id="cd07814">
    <property type="entry name" value="SRPBCC_CalC_Aha1-like"/>
    <property type="match status" value="1"/>
</dbReference>
<dbReference type="STRING" id="1461693.ATO10_06776"/>
<dbReference type="Pfam" id="PF08327">
    <property type="entry name" value="AHSA1"/>
    <property type="match status" value="1"/>
</dbReference>
<proteinExistence type="inferred from homology"/>
<evidence type="ECO:0000313" key="3">
    <source>
        <dbReference type="EMBL" id="KCV82626.1"/>
    </source>
</evidence>
<evidence type="ECO:0000313" key="4">
    <source>
        <dbReference type="Proteomes" id="UP000024836"/>
    </source>
</evidence>
<reference evidence="3 4" key="1">
    <citation type="submission" date="2013-04" db="EMBL/GenBank/DDBJ databases">
        <title>Shimia sp. 22II-S11-Z10 Genome Sequencing.</title>
        <authorList>
            <person name="Lai Q."/>
            <person name="Li G."/>
            <person name="Shao Z."/>
        </authorList>
    </citation>
    <scope>NUCLEOTIDE SEQUENCE [LARGE SCALE GENOMIC DNA]</scope>
    <source>
        <strain evidence="4">22II-S11-Z10</strain>
    </source>
</reference>
<protein>
    <submittedName>
        <fullName evidence="3">Activator of Hsp90 ATPase 1 family protein</fullName>
    </submittedName>
</protein>
<comment type="similarity">
    <text evidence="1">Belongs to the AHA1 family.</text>
</comment>
<dbReference type="AlphaFoldDB" id="A0A058ZP80"/>
<organism evidence="3 4">
    <name type="scientific">Actibacterium atlanticum</name>
    <dbReference type="NCBI Taxonomy" id="1461693"/>
    <lineage>
        <taxon>Bacteria</taxon>
        <taxon>Pseudomonadati</taxon>
        <taxon>Pseudomonadota</taxon>
        <taxon>Alphaproteobacteria</taxon>
        <taxon>Rhodobacterales</taxon>
        <taxon>Roseobacteraceae</taxon>
        <taxon>Actibacterium</taxon>
    </lineage>
</organism>
<dbReference type="RefSeq" id="WP_035249692.1">
    <property type="nucleotide sequence ID" value="NZ_AQQY01000003.1"/>
</dbReference>
<dbReference type="PATRIC" id="fig|1461693.3.peg.1378"/>
<dbReference type="EMBL" id="AQQY01000003">
    <property type="protein sequence ID" value="KCV82626.1"/>
    <property type="molecule type" value="Genomic_DNA"/>
</dbReference>
<evidence type="ECO:0000256" key="1">
    <source>
        <dbReference type="ARBA" id="ARBA00006817"/>
    </source>
</evidence>